<sequence length="67" mass="7487">MNAVACCTVSKPKVLSANYLVSNMTLDGEQPAVHITWKLKEMQAIHNINAYGSRVPYNTSMVRDVYL</sequence>
<proteinExistence type="predicted"/>
<gene>
    <name evidence="1" type="ORF">CARN5_2523</name>
</gene>
<dbReference type="EMBL" id="CABP01000043">
    <property type="protein sequence ID" value="CBI04049.1"/>
    <property type="molecule type" value="Genomic_DNA"/>
</dbReference>
<reference evidence="1" key="1">
    <citation type="submission" date="2009-10" db="EMBL/GenBank/DDBJ databases">
        <title>Diversity of trophic interactions inside an arsenic-rich microbial ecosystem.</title>
        <authorList>
            <person name="Bertin P.N."/>
            <person name="Heinrich-Salmeron A."/>
            <person name="Pelletier E."/>
            <person name="Goulhen-Chollet F."/>
            <person name="Arsene-Ploetze F."/>
            <person name="Gallien S."/>
            <person name="Calteau A."/>
            <person name="Vallenet D."/>
            <person name="Casiot C."/>
            <person name="Chane-Woon-Ming B."/>
            <person name="Giloteaux L."/>
            <person name="Barakat M."/>
            <person name="Bonnefoy V."/>
            <person name="Bruneel O."/>
            <person name="Chandler M."/>
            <person name="Cleiss J."/>
            <person name="Duran R."/>
            <person name="Elbaz-Poulichet F."/>
            <person name="Fonknechten N."/>
            <person name="Lauga B."/>
            <person name="Mornico D."/>
            <person name="Ortet P."/>
            <person name="Schaeffer C."/>
            <person name="Siguier P."/>
            <person name="Alexander Thil Smith A."/>
            <person name="Van Dorsselaer A."/>
            <person name="Weissenbach J."/>
            <person name="Medigue C."/>
            <person name="Le Paslier D."/>
        </authorList>
    </citation>
    <scope>NUCLEOTIDE SEQUENCE</scope>
</reference>
<protein>
    <submittedName>
        <fullName evidence="1">Uncharacterized protein</fullName>
    </submittedName>
</protein>
<evidence type="ECO:0000313" key="1">
    <source>
        <dbReference type="EMBL" id="CBI04049.1"/>
    </source>
</evidence>
<organism evidence="1">
    <name type="scientific">mine drainage metagenome</name>
    <dbReference type="NCBI Taxonomy" id="410659"/>
    <lineage>
        <taxon>unclassified sequences</taxon>
        <taxon>metagenomes</taxon>
        <taxon>ecological metagenomes</taxon>
    </lineage>
</organism>
<name>E6QA23_9ZZZZ</name>
<accession>E6QA23</accession>
<comment type="caution">
    <text evidence="1">The sequence shown here is derived from an EMBL/GenBank/DDBJ whole genome shotgun (WGS) entry which is preliminary data.</text>
</comment>
<dbReference type="AlphaFoldDB" id="E6QA23"/>